<feature type="domain" description="Laminin EGF-like" evidence="10">
    <location>
        <begin position="237"/>
        <end position="286"/>
    </location>
</feature>
<sequence>MAGWRRHPGAAGGMRMALRLSFALLLAAACALALEIQPWTAAAAAVATGPEPAGGRGASAATTWASPAAAAGTGGGLGGGGAAPTPGSPPPPVSPSLPPPPPPGLLLSPSPPPHPPEAEEEEGEAAEGNELSSWAATAAGDAPGPPLPTWSSAGGEDDARAGPSAGAPSPAPSPSPSFASPVSSPSAPPEGPPETTASASIPATPRPSAPVQEEEEAEEEGEDGGESVVHSGTDLFCNCSSVGSTGPNNCDIRTGQCECRTGYVGHVCDQCDDGYYADRGSGRCLPCGCHLEGSLSSACNKSGRCHCKTGATGPKCAQCQEGYSRFNGTACEPCRCNNHSVRCDPQTGLCLDCQGNTEGAFCEKCKVQFYQNSSRHECLLCPCSTVVSTGSCHIKPGHPTPVCDKCRPGYRGIHCNQCDNGYYSSDSICVRCQCNGNVDPILSPQICKADTGECLGCLYHTAGHHCEKCQEGYVKHLEDGNCTKKEHIPGPQSRGLTPSAANASMPTSLSPTVVNSTFTPSTTPPLFPVSSSDNSTSALADVSWTQFNIIILTVIIILVVLLMGFVGAVYMYREYQNRKLNAPFWTIELKEDNISFSSYHDSIPNADVSGLLEDDGNEVTPNGQLTLATPMHNYKP</sequence>
<keyword evidence="3 6" id="KW-1015">Disulfide bond</keyword>
<feature type="compositionally biased region" description="Acidic residues" evidence="7">
    <location>
        <begin position="118"/>
        <end position="127"/>
    </location>
</feature>
<evidence type="ECO:0000256" key="6">
    <source>
        <dbReference type="PROSITE-ProRule" id="PRU00460"/>
    </source>
</evidence>
<evidence type="ECO:0000256" key="1">
    <source>
        <dbReference type="ARBA" id="ARBA00022729"/>
    </source>
</evidence>
<feature type="disulfide bond" evidence="6">
    <location>
        <begin position="259"/>
        <end position="268"/>
    </location>
</feature>
<feature type="compositionally biased region" description="Gly residues" evidence="7">
    <location>
        <begin position="72"/>
        <end position="82"/>
    </location>
</feature>
<dbReference type="GO" id="GO:0005604">
    <property type="term" value="C:basement membrane"/>
    <property type="evidence" value="ECO:0007669"/>
    <property type="project" value="Ensembl"/>
</dbReference>
<dbReference type="InterPro" id="IPR002049">
    <property type="entry name" value="LE_dom"/>
</dbReference>
<accession>A0A8D0BZG2</accession>
<feature type="domain" description="Laminin EGF-like" evidence="10">
    <location>
        <begin position="334"/>
        <end position="380"/>
    </location>
</feature>
<evidence type="ECO:0000256" key="7">
    <source>
        <dbReference type="SAM" id="MobiDB-lite"/>
    </source>
</evidence>
<dbReference type="Pfam" id="PF24973">
    <property type="entry name" value="EGF_LMN_ATRN"/>
    <property type="match status" value="1"/>
</dbReference>
<dbReference type="PRINTS" id="PR00011">
    <property type="entry name" value="EGFLAMININ"/>
</dbReference>
<dbReference type="GO" id="GO:0009888">
    <property type="term" value="P:tissue development"/>
    <property type="evidence" value="ECO:0007669"/>
    <property type="project" value="TreeGrafter"/>
</dbReference>
<feature type="chain" id="PRO_5034717458" evidence="9">
    <location>
        <begin position="34"/>
        <end position="636"/>
    </location>
</feature>
<dbReference type="Gene3D" id="2.10.25.10">
    <property type="entry name" value="Laminin"/>
    <property type="match status" value="5"/>
</dbReference>
<dbReference type="GeneTree" id="ENSGT00940000161177"/>
<dbReference type="CDD" id="cd00055">
    <property type="entry name" value="EGF_Lam"/>
    <property type="match status" value="2"/>
</dbReference>
<reference evidence="11" key="1">
    <citation type="submission" date="2025-08" db="UniProtKB">
        <authorList>
            <consortium name="Ensembl"/>
        </authorList>
    </citation>
    <scope>IDENTIFICATION</scope>
</reference>
<keyword evidence="4" id="KW-0325">Glycoprotein</keyword>
<feature type="disulfide bond" evidence="6">
    <location>
        <begin position="307"/>
        <end position="316"/>
    </location>
</feature>
<proteinExistence type="predicted"/>
<dbReference type="Proteomes" id="UP000694421">
    <property type="component" value="Unplaced"/>
</dbReference>
<organism evidence="11 12">
    <name type="scientific">Salvator merianae</name>
    <name type="common">Argentine black and white tegu</name>
    <name type="synonym">Tupinambis merianae</name>
    <dbReference type="NCBI Taxonomy" id="96440"/>
    <lineage>
        <taxon>Eukaryota</taxon>
        <taxon>Metazoa</taxon>
        <taxon>Chordata</taxon>
        <taxon>Craniata</taxon>
        <taxon>Vertebrata</taxon>
        <taxon>Euteleostomi</taxon>
        <taxon>Lepidosauria</taxon>
        <taxon>Squamata</taxon>
        <taxon>Bifurcata</taxon>
        <taxon>Unidentata</taxon>
        <taxon>Episquamata</taxon>
        <taxon>Laterata</taxon>
        <taxon>Teiioidea</taxon>
        <taxon>Teiidae</taxon>
        <taxon>Salvator</taxon>
    </lineage>
</organism>
<feature type="disulfide bond" evidence="6">
    <location>
        <begin position="287"/>
        <end position="299"/>
    </location>
</feature>
<dbReference type="AlphaFoldDB" id="A0A8D0BZG2"/>
<evidence type="ECO:0000256" key="2">
    <source>
        <dbReference type="ARBA" id="ARBA00022737"/>
    </source>
</evidence>
<evidence type="ECO:0000256" key="5">
    <source>
        <dbReference type="ARBA" id="ARBA00023292"/>
    </source>
</evidence>
<keyword evidence="8" id="KW-0472">Membrane</keyword>
<dbReference type="Ensembl" id="ENSSMRT00000015599.1">
    <property type="protein sequence ID" value="ENSSMRP00000013388.1"/>
    <property type="gene ID" value="ENSSMRG00000010417.1"/>
</dbReference>
<feature type="compositionally biased region" description="Acidic residues" evidence="7">
    <location>
        <begin position="212"/>
        <end position="225"/>
    </location>
</feature>
<keyword evidence="12" id="KW-1185">Reference proteome</keyword>
<keyword evidence="1 9" id="KW-0732">Signal</keyword>
<evidence type="ECO:0000256" key="8">
    <source>
        <dbReference type="SAM" id="Phobius"/>
    </source>
</evidence>
<feature type="signal peptide" evidence="9">
    <location>
        <begin position="1"/>
        <end position="33"/>
    </location>
</feature>
<dbReference type="PROSITE" id="PS01248">
    <property type="entry name" value="EGF_LAM_1"/>
    <property type="match status" value="3"/>
</dbReference>
<feature type="region of interest" description="Disordered" evidence="7">
    <location>
        <begin position="68"/>
        <end position="227"/>
    </location>
</feature>
<dbReference type="PANTHER" id="PTHR10574:SF444">
    <property type="entry name" value="BASEMENT MEMBRANE-SPECIFIC HEPARAN SULFATE PROTEOGLYCAN CORE PROTEIN"/>
    <property type="match status" value="1"/>
</dbReference>
<dbReference type="SMART" id="SM00180">
    <property type="entry name" value="EGF_Lam"/>
    <property type="match status" value="5"/>
</dbReference>
<dbReference type="FunFam" id="2.10.25.10:FF:000188">
    <property type="entry name" value="Laminin subunit gamma 2"/>
    <property type="match status" value="3"/>
</dbReference>
<keyword evidence="8" id="KW-0812">Transmembrane</keyword>
<dbReference type="PANTHER" id="PTHR10574">
    <property type="entry name" value="NETRIN/LAMININ-RELATED"/>
    <property type="match status" value="1"/>
</dbReference>
<feature type="compositionally biased region" description="Low complexity" evidence="7">
    <location>
        <begin position="176"/>
        <end position="185"/>
    </location>
</feature>
<evidence type="ECO:0000256" key="9">
    <source>
        <dbReference type="SAM" id="SignalP"/>
    </source>
</evidence>
<protein>
    <submittedName>
        <fullName evidence="11">Multiple EGF like domains 9</fullName>
    </submittedName>
</protein>
<feature type="domain" description="Laminin EGF-like" evidence="10">
    <location>
        <begin position="287"/>
        <end position="333"/>
    </location>
</feature>
<feature type="transmembrane region" description="Helical" evidence="8">
    <location>
        <begin position="549"/>
        <end position="572"/>
    </location>
</feature>
<evidence type="ECO:0000313" key="11">
    <source>
        <dbReference type="Ensembl" id="ENSSMRP00000013388.1"/>
    </source>
</evidence>
<dbReference type="PROSITE" id="PS51257">
    <property type="entry name" value="PROKAR_LIPOPROTEIN"/>
    <property type="match status" value="1"/>
</dbReference>
<reference evidence="11" key="2">
    <citation type="submission" date="2025-09" db="UniProtKB">
        <authorList>
            <consortium name="Ensembl"/>
        </authorList>
    </citation>
    <scope>IDENTIFICATION</scope>
</reference>
<dbReference type="OMA" id="GTCHTDS"/>
<dbReference type="InterPro" id="IPR050440">
    <property type="entry name" value="Laminin/Netrin_ECM"/>
</dbReference>
<dbReference type="GO" id="GO:0009887">
    <property type="term" value="P:animal organ morphogenesis"/>
    <property type="evidence" value="ECO:0007669"/>
    <property type="project" value="TreeGrafter"/>
</dbReference>
<keyword evidence="8" id="KW-1133">Transmembrane helix</keyword>
<feature type="compositionally biased region" description="Pro residues" evidence="7">
    <location>
        <begin position="86"/>
        <end position="115"/>
    </location>
</feature>
<dbReference type="Pfam" id="PF00053">
    <property type="entry name" value="EGF_laminin"/>
    <property type="match status" value="4"/>
</dbReference>
<dbReference type="PROSITE" id="PS50027">
    <property type="entry name" value="EGF_LAM_2"/>
    <property type="match status" value="3"/>
</dbReference>
<keyword evidence="2" id="KW-0677">Repeat</keyword>
<feature type="disulfide bond" evidence="6">
    <location>
        <begin position="353"/>
        <end position="362"/>
    </location>
</feature>
<evidence type="ECO:0000259" key="10">
    <source>
        <dbReference type="PROSITE" id="PS50027"/>
    </source>
</evidence>
<evidence type="ECO:0000256" key="3">
    <source>
        <dbReference type="ARBA" id="ARBA00023157"/>
    </source>
</evidence>
<evidence type="ECO:0000256" key="4">
    <source>
        <dbReference type="ARBA" id="ARBA00023180"/>
    </source>
</evidence>
<dbReference type="InterPro" id="IPR056863">
    <property type="entry name" value="LMN_ATRN_NET-like_EGF"/>
</dbReference>
<comment type="caution">
    <text evidence="6">Lacks conserved residue(s) required for the propagation of feature annotation.</text>
</comment>
<keyword evidence="5 6" id="KW-0424">Laminin EGF-like domain</keyword>
<name>A0A8D0BZG2_SALMN</name>
<evidence type="ECO:0000313" key="12">
    <source>
        <dbReference type="Proteomes" id="UP000694421"/>
    </source>
</evidence>
<dbReference type="SUPFAM" id="SSF57196">
    <property type="entry name" value="EGF/Laminin"/>
    <property type="match status" value="3"/>
</dbReference>